<evidence type="ECO:0000313" key="2">
    <source>
        <dbReference type="Proteomes" id="UP000265520"/>
    </source>
</evidence>
<name>A0A392SQ16_9FABA</name>
<organism evidence="1 2">
    <name type="scientific">Trifolium medium</name>
    <dbReference type="NCBI Taxonomy" id="97028"/>
    <lineage>
        <taxon>Eukaryota</taxon>
        <taxon>Viridiplantae</taxon>
        <taxon>Streptophyta</taxon>
        <taxon>Embryophyta</taxon>
        <taxon>Tracheophyta</taxon>
        <taxon>Spermatophyta</taxon>
        <taxon>Magnoliopsida</taxon>
        <taxon>eudicotyledons</taxon>
        <taxon>Gunneridae</taxon>
        <taxon>Pentapetalae</taxon>
        <taxon>rosids</taxon>
        <taxon>fabids</taxon>
        <taxon>Fabales</taxon>
        <taxon>Fabaceae</taxon>
        <taxon>Papilionoideae</taxon>
        <taxon>50 kb inversion clade</taxon>
        <taxon>NPAAA clade</taxon>
        <taxon>Hologalegina</taxon>
        <taxon>IRL clade</taxon>
        <taxon>Trifolieae</taxon>
        <taxon>Trifolium</taxon>
    </lineage>
</organism>
<accession>A0A392SQ16</accession>
<dbReference type="Proteomes" id="UP000265520">
    <property type="component" value="Unassembled WGS sequence"/>
</dbReference>
<proteinExistence type="predicted"/>
<sequence length="82" mass="9249">MPGDPPRPCEAEAIIEEEAEAEGPLATSLTARINRMRRIAGDLLNNGELPEGSHVHRDVKQIWEAGNYARQYQRRGVRRVTQ</sequence>
<dbReference type="AlphaFoldDB" id="A0A392SQ16"/>
<protein>
    <submittedName>
        <fullName evidence="1">Uncharacterized protein</fullName>
    </submittedName>
</protein>
<reference evidence="1 2" key="1">
    <citation type="journal article" date="2018" name="Front. Plant Sci.">
        <title>Red Clover (Trifolium pratense) and Zigzag Clover (T. medium) - A Picture of Genomic Similarities and Differences.</title>
        <authorList>
            <person name="Dluhosova J."/>
            <person name="Istvanek J."/>
            <person name="Nedelnik J."/>
            <person name="Repkova J."/>
        </authorList>
    </citation>
    <scope>NUCLEOTIDE SEQUENCE [LARGE SCALE GENOMIC DNA]</scope>
    <source>
        <strain evidence="2">cv. 10/8</strain>
        <tissue evidence="1">Leaf</tissue>
    </source>
</reference>
<dbReference type="EMBL" id="LXQA010421794">
    <property type="protein sequence ID" value="MCI50779.1"/>
    <property type="molecule type" value="Genomic_DNA"/>
</dbReference>
<keyword evidence="2" id="KW-1185">Reference proteome</keyword>
<comment type="caution">
    <text evidence="1">The sequence shown here is derived from an EMBL/GenBank/DDBJ whole genome shotgun (WGS) entry which is preliminary data.</text>
</comment>
<evidence type="ECO:0000313" key="1">
    <source>
        <dbReference type="EMBL" id="MCI50779.1"/>
    </source>
</evidence>